<reference evidence="1 2" key="1">
    <citation type="submission" date="2019-03" db="EMBL/GenBank/DDBJ databases">
        <title>Genomic Encyclopedia of Type Strains, Phase IV (KMG-IV): sequencing the most valuable type-strain genomes for metagenomic binning, comparative biology and taxonomic classification.</title>
        <authorList>
            <person name="Goeker M."/>
        </authorList>
    </citation>
    <scope>NUCLEOTIDE SEQUENCE [LARGE SCALE GENOMIC DNA]</scope>
    <source>
        <strain evidence="1 2">DSM 18401</strain>
    </source>
</reference>
<gene>
    <name evidence="1" type="ORF">EV665_1716</name>
</gene>
<dbReference type="EMBL" id="SLVX01000071">
    <property type="protein sequence ID" value="TCN30015.1"/>
    <property type="molecule type" value="Genomic_DNA"/>
</dbReference>
<proteinExistence type="predicted"/>
<dbReference type="AlphaFoldDB" id="A0A4R2BT21"/>
<dbReference type="Pfam" id="PF06169">
    <property type="entry name" value="DUF982"/>
    <property type="match status" value="1"/>
</dbReference>
<dbReference type="Gene3D" id="6.10.250.730">
    <property type="match status" value="1"/>
</dbReference>
<keyword evidence="2" id="KW-1185">Reference proteome</keyword>
<dbReference type="InterPro" id="IPR010385">
    <property type="entry name" value="DUF982"/>
</dbReference>
<dbReference type="RefSeq" id="WP_133037241.1">
    <property type="nucleotide sequence ID" value="NZ_BAABEI010000003.1"/>
</dbReference>
<sequence length="100" mass="11515">MISKMFDRPVYLEERKDLVREITCVEDAIDFLEEFPERDRDLIHDATLKTCYMAHDGHKPLRVARDAIRSYGKKKGLLVKEPAVQPWMVKPSTGGGRVSL</sequence>
<evidence type="ECO:0000313" key="2">
    <source>
        <dbReference type="Proteomes" id="UP000295351"/>
    </source>
</evidence>
<dbReference type="Proteomes" id="UP000295351">
    <property type="component" value="Unassembled WGS sequence"/>
</dbReference>
<organism evidence="1 2">
    <name type="scientific">Shinella granuli</name>
    <dbReference type="NCBI Taxonomy" id="323621"/>
    <lineage>
        <taxon>Bacteria</taxon>
        <taxon>Pseudomonadati</taxon>
        <taxon>Pseudomonadota</taxon>
        <taxon>Alphaproteobacteria</taxon>
        <taxon>Hyphomicrobiales</taxon>
        <taxon>Rhizobiaceae</taxon>
        <taxon>Shinella</taxon>
    </lineage>
</organism>
<protein>
    <submittedName>
        <fullName evidence="1">Uncharacterized protein DUF982</fullName>
    </submittedName>
</protein>
<evidence type="ECO:0000313" key="1">
    <source>
        <dbReference type="EMBL" id="TCN30015.1"/>
    </source>
</evidence>
<name>A0A4R2BT21_SHIGR</name>
<comment type="caution">
    <text evidence="1">The sequence shown here is derived from an EMBL/GenBank/DDBJ whole genome shotgun (WGS) entry which is preliminary data.</text>
</comment>
<accession>A0A4R2BT21</accession>